<reference evidence="2" key="2">
    <citation type="journal article" date="2018" name="Virology">
        <title>Extensive conservation of prokaryotic ribosomal binding sites in known and novel picobirnaviruses.</title>
        <authorList>
            <person name="Krishnamurthy S.R."/>
            <person name="Wang D."/>
        </authorList>
    </citation>
    <scope>NUCLEOTIDE SEQUENCE</scope>
    <source>
        <strain evidence="2">WUSTL</strain>
    </source>
</reference>
<evidence type="ECO:0000256" key="1">
    <source>
        <dbReference type="SAM" id="MobiDB-lite"/>
    </source>
</evidence>
<accession>A0A2L1FE40</accession>
<evidence type="ECO:0000313" key="2">
    <source>
        <dbReference type="EMBL" id="AVD54026.1"/>
    </source>
</evidence>
<dbReference type="Pfam" id="PF20816">
    <property type="entry name" value="PBV_CP"/>
    <property type="match status" value="1"/>
</dbReference>
<sequence length="504" mass="55464">MDNKKQKRNFHNPKKNNCKDTSSLKFGAPQLSKPNDVSWYAKDAQLLKDSASFPFSVPAGAAVHLNRNSTYLTGLDYAVPGIMAFKMKPCIGKAEKPNDAINIAARNIYTFVRHQNSGHTNYEAADLMMYLIAMGEIYSFHSWCVRAYGIARLYQQTNKYLPTALLEAMGFDPSVALDLPRFRNLINLTRRKFAATAVPNSMPYINRKIWLYSGIYADAPGPKAQMYLFKPAGFYMYKFGELGKLVWTPMAKGAKLTLANLEGIAGKLIDPIMSDEDMGIMSGDILKAFGDSGIYKVAEMPEDYEIMPTYSTEVLSQIHNMTIWTDEDEVDTNPAWDITQNAEIGGGYLTTTNNIVAVKSKFGTVDAPYGTALPSYGFAGERLIDLHSEHPTPDEVMVATRCTTAAQSIKSEVTSTKGVKFTYTLSEVGADICLSADVYTFNQLGTLTVSKANPTFSSHATTVNDVLNGKDSIPAHVVRRICQSTNFNDGPMTVIGNTALAEMS</sequence>
<proteinExistence type="predicted"/>
<feature type="region of interest" description="Disordered" evidence="1">
    <location>
        <begin position="1"/>
        <end position="29"/>
    </location>
</feature>
<reference evidence="2" key="1">
    <citation type="submission" date="2017-09" db="EMBL/GenBank/DDBJ databases">
        <authorList>
            <person name="Ehlers B."/>
            <person name="Leendertz F.H."/>
        </authorList>
    </citation>
    <scope>NUCLEOTIDE SEQUENCE</scope>
    <source>
        <strain evidence="2">WUSTL</strain>
    </source>
</reference>
<dbReference type="InterPro" id="IPR048835">
    <property type="entry name" value="CP_picobirnavirus"/>
</dbReference>
<dbReference type="InterPro" id="IPR049178">
    <property type="entry name" value="CP_picobirnavirus_sf"/>
</dbReference>
<dbReference type="Gene3D" id="1.20.140.120">
    <property type="match status" value="2"/>
</dbReference>
<dbReference type="EMBL" id="MG010887">
    <property type="protein sequence ID" value="AVD54026.1"/>
    <property type="molecule type" value="Genomic_RNA"/>
</dbReference>
<protein>
    <submittedName>
        <fullName evidence="2">Capsid</fullName>
    </submittedName>
</protein>
<feature type="compositionally biased region" description="Basic residues" evidence="1">
    <location>
        <begin position="1"/>
        <end position="16"/>
    </location>
</feature>
<organism evidence="2">
    <name type="scientific">Macaque picobirnavirus 2</name>
    <dbReference type="NCBI Taxonomy" id="2078800"/>
    <lineage>
        <taxon>Viruses</taxon>
        <taxon>Riboviria</taxon>
        <taxon>Orthornavirae</taxon>
        <taxon>Pisuviricota</taxon>
        <taxon>Duplopiviricetes</taxon>
        <taxon>Durnavirales</taxon>
        <taxon>Picobirnaviridae</taxon>
    </lineage>
</organism>
<name>A0A2L1FE40_9VIRU</name>